<feature type="domain" description="Agenet" evidence="2">
    <location>
        <begin position="195"/>
        <end position="253"/>
    </location>
</feature>
<dbReference type="InterPro" id="IPR014002">
    <property type="entry name" value="Agenet_dom_plant"/>
</dbReference>
<dbReference type="AlphaFoldDB" id="A0A9Q0THJ2"/>
<keyword evidence="4" id="KW-1185">Reference proteome</keyword>
<feature type="compositionally biased region" description="Polar residues" evidence="1">
    <location>
        <begin position="539"/>
        <end position="548"/>
    </location>
</feature>
<dbReference type="PANTHER" id="PTHR48429:SF1">
    <property type="entry name" value="AGENET DOMAIN-CONTAINING PROTEIN"/>
    <property type="match status" value="1"/>
</dbReference>
<dbReference type="Proteomes" id="UP001151532">
    <property type="component" value="Chromosome 1"/>
</dbReference>
<feature type="region of interest" description="Disordered" evidence="1">
    <location>
        <begin position="500"/>
        <end position="563"/>
    </location>
</feature>
<evidence type="ECO:0000313" key="4">
    <source>
        <dbReference type="Proteomes" id="UP001151532"/>
    </source>
</evidence>
<dbReference type="PANTHER" id="PTHR48429">
    <property type="entry name" value="AGENET DOMAIN-CONTAINING PROTEIN"/>
    <property type="match status" value="1"/>
</dbReference>
<feature type="domain" description="Agenet" evidence="2">
    <location>
        <begin position="104"/>
        <end position="168"/>
    </location>
</feature>
<dbReference type="CDD" id="cd20405">
    <property type="entry name" value="Tudor_Agenet_AtDUF_rpt1_3"/>
    <property type="match status" value="1"/>
</dbReference>
<dbReference type="SMART" id="SM00743">
    <property type="entry name" value="Agenet"/>
    <property type="match status" value="2"/>
</dbReference>
<reference evidence="3" key="2">
    <citation type="journal article" date="2023" name="Int. J. Mol. Sci.">
        <title>De Novo Assembly and Annotation of 11 Diverse Shrub Willow (Salix) Genomes Reveals Novel Gene Organization in Sex-Linked Regions.</title>
        <authorList>
            <person name="Hyden B."/>
            <person name="Feng K."/>
            <person name="Yates T.B."/>
            <person name="Jawdy S."/>
            <person name="Cereghino C."/>
            <person name="Smart L.B."/>
            <person name="Muchero W."/>
        </authorList>
    </citation>
    <scope>NUCLEOTIDE SEQUENCE</scope>
    <source>
        <tissue evidence="3">Shoot tip</tissue>
    </source>
</reference>
<feature type="region of interest" description="Disordered" evidence="1">
    <location>
        <begin position="417"/>
        <end position="460"/>
    </location>
</feature>
<evidence type="ECO:0000259" key="2">
    <source>
        <dbReference type="SMART" id="SM00743"/>
    </source>
</evidence>
<sequence length="563" mass="61364">MGAPSPLNELVAVGPEGYWKVAKINNELISKSNAIGRKNLNIDRVGEGPHAPTEVSTEDHARLEDGFLNSGAAAAKDVKGQEGGYKVSESENSSRSLGTMENYNSIKEGSHVEVFKDGNGFKAAWFSANVVDLKDGSAYVSYTDLSSVEGSEKLKEWVTLKGEGERAPKIRIARPITAVQFEGTRKRRRAATVDRIWSVGDRVDAWIQDSWREGVVIERTKNDDTTLKVQFPAQGETSVVRAWHLRSSLLWENGEWIEWSGSKVGSHSTKGDTPQEKRLRVRSPAVDAKGNDKLSKGFDSVETDRHDEPTLLDLAAHEKLFNIGKSTKDGNKPEVLRMARTGLQKEGSRVIFGVPKPGKKRKFMEVSKHYVADQSSKNNEANDSVKFAKYLMPQGSRSRGWKSTLRTESIANRTVASKPKALKSGKPQNVSGRTITPKDNSLTTTVSASNDGAVTDHDAKTKASISHVESTSEKHNVTGFHPISSSVGATEGPVFSSFPLPSGTLSSKKIPKPQRVSKGKLAPAGGKLGRIEEDKIFNGDSSKSTSDATEPRRSNRKIQPTSS</sequence>
<gene>
    <name evidence="3" type="ORF">OIU79_008083</name>
</gene>
<feature type="compositionally biased region" description="Basic residues" evidence="1">
    <location>
        <begin position="509"/>
        <end position="518"/>
    </location>
</feature>
<name>A0A9Q0THJ2_SALPP</name>
<accession>A0A9Q0THJ2</accession>
<evidence type="ECO:0000313" key="3">
    <source>
        <dbReference type="EMBL" id="KAJ6711786.1"/>
    </source>
</evidence>
<dbReference type="InterPro" id="IPR055274">
    <property type="entry name" value="SWO1"/>
</dbReference>
<reference evidence="3" key="1">
    <citation type="submission" date="2022-11" db="EMBL/GenBank/DDBJ databases">
        <authorList>
            <person name="Hyden B.L."/>
            <person name="Feng K."/>
            <person name="Yates T."/>
            <person name="Jawdy S."/>
            <person name="Smart L.B."/>
            <person name="Muchero W."/>
        </authorList>
    </citation>
    <scope>NUCLEOTIDE SEQUENCE</scope>
    <source>
        <tissue evidence="3">Shoot tip</tissue>
    </source>
</reference>
<dbReference type="Pfam" id="PF05641">
    <property type="entry name" value="Agenet"/>
    <property type="match status" value="1"/>
</dbReference>
<dbReference type="OrthoDB" id="433924at2759"/>
<feature type="region of interest" description="Disordered" evidence="1">
    <location>
        <begin position="79"/>
        <end position="98"/>
    </location>
</feature>
<protein>
    <recommendedName>
        <fullName evidence="2">Agenet domain-containing protein</fullName>
    </recommendedName>
</protein>
<dbReference type="EMBL" id="JAPFFK010000015">
    <property type="protein sequence ID" value="KAJ6711786.1"/>
    <property type="molecule type" value="Genomic_DNA"/>
</dbReference>
<proteinExistence type="predicted"/>
<evidence type="ECO:0000256" key="1">
    <source>
        <dbReference type="SAM" id="MobiDB-lite"/>
    </source>
</evidence>
<dbReference type="InterPro" id="IPR008395">
    <property type="entry name" value="Agenet-like_dom"/>
</dbReference>
<feature type="compositionally biased region" description="Polar residues" evidence="1">
    <location>
        <begin position="426"/>
        <end position="452"/>
    </location>
</feature>
<comment type="caution">
    <text evidence="3">The sequence shown here is derived from an EMBL/GenBank/DDBJ whole genome shotgun (WGS) entry which is preliminary data.</text>
</comment>
<organism evidence="3 4">
    <name type="scientific">Salix purpurea</name>
    <name type="common">Purple osier willow</name>
    <dbReference type="NCBI Taxonomy" id="77065"/>
    <lineage>
        <taxon>Eukaryota</taxon>
        <taxon>Viridiplantae</taxon>
        <taxon>Streptophyta</taxon>
        <taxon>Embryophyta</taxon>
        <taxon>Tracheophyta</taxon>
        <taxon>Spermatophyta</taxon>
        <taxon>Magnoliopsida</taxon>
        <taxon>eudicotyledons</taxon>
        <taxon>Gunneridae</taxon>
        <taxon>Pentapetalae</taxon>
        <taxon>rosids</taxon>
        <taxon>fabids</taxon>
        <taxon>Malpighiales</taxon>
        <taxon>Salicaceae</taxon>
        <taxon>Saliceae</taxon>
        <taxon>Salix</taxon>
    </lineage>
</organism>